<feature type="transmembrane region" description="Helical" evidence="2">
    <location>
        <begin position="158"/>
        <end position="176"/>
    </location>
</feature>
<evidence type="ECO:0000313" key="4">
    <source>
        <dbReference type="Proteomes" id="UP000002149"/>
    </source>
</evidence>
<reference evidence="3 4" key="1">
    <citation type="journal article" date="2005" name="Science">
        <title>The genome of the basidiomycetous yeast and human pathogen Cryptococcus neoformans.</title>
        <authorList>
            <person name="Loftus B.J."/>
            <person name="Fung E."/>
            <person name="Roncaglia P."/>
            <person name="Rowley D."/>
            <person name="Amedeo P."/>
            <person name="Bruno D."/>
            <person name="Vamathevan J."/>
            <person name="Miranda M."/>
            <person name="Anderson I.J."/>
            <person name="Fraser J.A."/>
            <person name="Allen J.E."/>
            <person name="Bosdet I.E."/>
            <person name="Brent M.R."/>
            <person name="Chiu R."/>
            <person name="Doering T.L."/>
            <person name="Donlin M.J."/>
            <person name="D'Souza C.A."/>
            <person name="Fox D.S."/>
            <person name="Grinberg V."/>
            <person name="Fu J."/>
            <person name="Fukushima M."/>
            <person name="Haas B.J."/>
            <person name="Huang J.C."/>
            <person name="Janbon G."/>
            <person name="Jones S.J."/>
            <person name="Koo H.L."/>
            <person name="Krzywinski M.I."/>
            <person name="Kwon-Chung J.K."/>
            <person name="Lengeler K.B."/>
            <person name="Maiti R."/>
            <person name="Marra M.A."/>
            <person name="Marra R.E."/>
            <person name="Mathewson C.A."/>
            <person name="Mitchell T.G."/>
            <person name="Pertea M."/>
            <person name="Riggs F.R."/>
            <person name="Salzberg S.L."/>
            <person name="Schein J.E."/>
            <person name="Shvartsbeyn A."/>
            <person name="Shin H."/>
            <person name="Shumway M."/>
            <person name="Specht C.A."/>
            <person name="Suh B.B."/>
            <person name="Tenney A."/>
            <person name="Utterback T.R."/>
            <person name="Wickes B.L."/>
            <person name="Wortman J.R."/>
            <person name="Wye N.H."/>
            <person name="Kronstad J.W."/>
            <person name="Lodge J.K."/>
            <person name="Heitman J."/>
            <person name="Davis R.W."/>
            <person name="Fraser C.M."/>
            <person name="Hyman R.W."/>
        </authorList>
    </citation>
    <scope>NUCLEOTIDE SEQUENCE [LARGE SCALE GENOMIC DNA]</scope>
    <source>
        <strain evidence="4">JEC21 / ATCC MYA-565</strain>
    </source>
</reference>
<keyword evidence="2" id="KW-1133">Transmembrane helix</keyword>
<keyword evidence="2" id="KW-0812">Transmembrane</keyword>
<dbReference type="EMBL" id="AE017342">
    <property type="protein sequence ID" value="ALO60380.1"/>
    <property type="molecule type" value="Genomic_DNA"/>
</dbReference>
<dbReference type="AlphaFoldDB" id="A0A0S2LIT2"/>
<name>A0A0S2LIT2_CRYD1</name>
<proteinExistence type="predicted"/>
<accession>A0A0S2LIT2</accession>
<sequence length="292" mass="33190">MFGQAVIRFYRRECFITGSNGKTTLRQGTLQKAFHFASKRAAKVPTAPRGERSCPPAPPSNTRSTVALTSPWPWRPITPSSRLPAHTILEERVIYARPLSFSPRRHLFLGCTLAGCGVMFWMMPDKPRMADWFSEDVGLFRRILGTINNYLFLDLPPFLALAGTTLVAYRIFFATGRRVTRLSQIRTRSDGVQDIQTKTTLRLQTGKQDLWGKNSGVRDLDIADLRVEAVPGRAGKGYLSLTLRPEAIKHKWIERRPYYMDFRNSRFVAETDQEVVMSLNRVEHVFGKVQGA</sequence>
<dbReference type="OrthoDB" id="2591246at2759"/>
<protein>
    <submittedName>
        <fullName evidence="3">Uncharacterized protein</fullName>
    </submittedName>
</protein>
<keyword evidence="2" id="KW-0472">Membrane</keyword>
<dbReference type="PaxDb" id="214684-A0A0S2LIT2"/>
<dbReference type="Proteomes" id="UP000002149">
    <property type="component" value="Chromosome 2"/>
</dbReference>
<organism evidence="3 4">
    <name type="scientific">Cryptococcus deneoformans (strain JEC21 / ATCC MYA-565)</name>
    <name type="common">Cryptococcus neoformans var. neoformans serotype D</name>
    <dbReference type="NCBI Taxonomy" id="214684"/>
    <lineage>
        <taxon>Eukaryota</taxon>
        <taxon>Fungi</taxon>
        <taxon>Dikarya</taxon>
        <taxon>Basidiomycota</taxon>
        <taxon>Agaricomycotina</taxon>
        <taxon>Tremellomycetes</taxon>
        <taxon>Tremellales</taxon>
        <taxon>Cryptococcaceae</taxon>
        <taxon>Cryptococcus</taxon>
        <taxon>Cryptococcus neoformans species complex</taxon>
    </lineage>
</organism>
<keyword evidence="4" id="KW-1185">Reference proteome</keyword>
<dbReference type="VEuPathDB" id="FungiDB:CNB01500"/>
<feature type="region of interest" description="Disordered" evidence="1">
    <location>
        <begin position="43"/>
        <end position="66"/>
    </location>
</feature>
<dbReference type="InParanoid" id="A0A0S2LIT2"/>
<evidence type="ECO:0000313" key="3">
    <source>
        <dbReference type="EMBL" id="ALO60380.1"/>
    </source>
</evidence>
<dbReference type="GeneID" id="3255717"/>
<evidence type="ECO:0000256" key="2">
    <source>
        <dbReference type="SAM" id="Phobius"/>
    </source>
</evidence>
<dbReference type="KEGG" id="cne:CNB01500"/>
<evidence type="ECO:0000256" key="1">
    <source>
        <dbReference type="SAM" id="MobiDB-lite"/>
    </source>
</evidence>
<feature type="transmembrane region" description="Helical" evidence="2">
    <location>
        <begin position="107"/>
        <end position="124"/>
    </location>
</feature>
<gene>
    <name evidence="3" type="ordered locus">CNB01500</name>
</gene>
<dbReference type="RefSeq" id="XP_024514204.1">
    <property type="nucleotide sequence ID" value="XM_024658940.1"/>
</dbReference>